<accession>A0A6N1CCF9</accession>
<dbReference type="RefSeq" id="WP_176688300.1">
    <property type="nucleotide sequence ID" value="NZ_CP048810.1"/>
</dbReference>
<sequence length="89" mass="10194">MNTLFLLMAQYEGQAVIPLGRVCEDYMHLTVEKFKRKQLDGEIDIPVIRMGANSQKAALGIHLKDLADYIDRQREKAKIEQNKFMGRAA</sequence>
<reference evidence="1 2" key="1">
    <citation type="submission" date="2020-02" db="EMBL/GenBank/DDBJ databases">
        <authorList>
            <person name="Liang J."/>
        </authorList>
    </citation>
    <scope>NUCLEOTIDE SEQUENCE [LARGE SCALE GENOMIC DNA]</scope>
    <source>
        <strain evidence="1 2">L22-9</strain>
    </source>
</reference>
<protein>
    <submittedName>
        <fullName evidence="1">Pyocin activator protein PrtN</fullName>
    </submittedName>
</protein>
<proteinExistence type="predicted"/>
<dbReference type="EMBL" id="CP048810">
    <property type="protein sequence ID" value="QKS82002.1"/>
    <property type="molecule type" value="Genomic_DNA"/>
</dbReference>
<dbReference type="KEGG" id="pbz:GN234_08630"/>
<dbReference type="Proteomes" id="UP000509545">
    <property type="component" value="Chromosome"/>
</dbReference>
<keyword evidence="2" id="KW-1185">Reference proteome</keyword>
<name>A0A6N1CCF9_9PSED</name>
<dbReference type="InterPro" id="IPR020518">
    <property type="entry name" value="Tscrpt_reg_PrtN"/>
</dbReference>
<dbReference type="AlphaFoldDB" id="A0A6N1CCF9"/>
<organism evidence="1 2">
    <name type="scientific">Pseudomonas bijieensis</name>
    <dbReference type="NCBI Taxonomy" id="2681983"/>
    <lineage>
        <taxon>Bacteria</taxon>
        <taxon>Pseudomonadati</taxon>
        <taxon>Pseudomonadota</taxon>
        <taxon>Gammaproteobacteria</taxon>
        <taxon>Pseudomonadales</taxon>
        <taxon>Pseudomonadaceae</taxon>
        <taxon>Pseudomonas</taxon>
    </lineage>
</organism>
<evidence type="ECO:0000313" key="1">
    <source>
        <dbReference type="EMBL" id="QKS82002.1"/>
    </source>
</evidence>
<dbReference type="Pfam" id="PF11112">
    <property type="entry name" value="PyocinActivator"/>
    <property type="match status" value="1"/>
</dbReference>
<dbReference type="GO" id="GO:0006355">
    <property type="term" value="P:regulation of DNA-templated transcription"/>
    <property type="evidence" value="ECO:0007669"/>
    <property type="project" value="InterPro"/>
</dbReference>
<evidence type="ECO:0000313" key="2">
    <source>
        <dbReference type="Proteomes" id="UP000509545"/>
    </source>
</evidence>
<gene>
    <name evidence="1" type="ORF">GN234_08630</name>
</gene>